<dbReference type="GO" id="GO:0005886">
    <property type="term" value="C:plasma membrane"/>
    <property type="evidence" value="ECO:0007669"/>
    <property type="project" value="TreeGrafter"/>
</dbReference>
<reference evidence="10 11" key="1">
    <citation type="journal article" date="2017" name="Genome Biol. Evol.">
        <title>Population Structure and Local Adaptation of MAC Lung Disease Agent Mycobacterium avium subsp. hominissuis.</title>
        <authorList>
            <person name="Yano H."/>
            <person name="Iwamoto T."/>
            <person name="Nishiuchi Y."/>
            <person name="Nakajima C."/>
            <person name="Starkova D.A."/>
            <person name="Mokrousov I."/>
            <person name="Narvskaya O."/>
            <person name="Yoshida S."/>
            <person name="Arikawa K."/>
            <person name="Nakanishi N."/>
            <person name="Osaki K."/>
            <person name="Nakagawa I."/>
            <person name="Ato M."/>
            <person name="Suzuki Y."/>
            <person name="Maruyama F."/>
        </authorList>
    </citation>
    <scope>NUCLEOTIDE SEQUENCE [LARGE SCALE GENOMIC DNA]</scope>
    <source>
        <strain evidence="10 11">OCU466</strain>
    </source>
</reference>
<feature type="non-terminal residue" evidence="10">
    <location>
        <position position="134"/>
    </location>
</feature>
<feature type="transmembrane region" description="Helical" evidence="9">
    <location>
        <begin position="7"/>
        <end position="25"/>
    </location>
</feature>
<dbReference type="AlphaFoldDB" id="A0A2A3L6M7"/>
<evidence type="ECO:0000256" key="3">
    <source>
        <dbReference type="ARBA" id="ARBA00022538"/>
    </source>
</evidence>
<accession>A0A2A3L6M7</accession>
<comment type="caution">
    <text evidence="10">The sequence shown here is derived from an EMBL/GenBank/DDBJ whole genome shotgun (WGS) entry which is preliminary data.</text>
</comment>
<keyword evidence="3" id="KW-0633">Potassium transport</keyword>
<keyword evidence="6 9" id="KW-1133">Transmembrane helix</keyword>
<dbReference type="EMBL" id="LBGZ01000110">
    <property type="protein sequence ID" value="PBJ33013.1"/>
    <property type="molecule type" value="Genomic_DNA"/>
</dbReference>
<evidence type="ECO:0000256" key="2">
    <source>
        <dbReference type="ARBA" id="ARBA00022475"/>
    </source>
</evidence>
<evidence type="ECO:0000313" key="11">
    <source>
        <dbReference type="Proteomes" id="UP000218842"/>
    </source>
</evidence>
<evidence type="ECO:0000256" key="7">
    <source>
        <dbReference type="ARBA" id="ARBA00023065"/>
    </source>
</evidence>
<keyword evidence="4 9" id="KW-0812">Transmembrane</keyword>
<keyword evidence="2" id="KW-1003">Cell membrane</keyword>
<keyword evidence="7" id="KW-0406">Ion transport</keyword>
<dbReference type="PANTHER" id="PTHR30607">
    <property type="entry name" value="POTASSIUM-TRANSPORTING ATPASE A CHAIN"/>
    <property type="match status" value="1"/>
</dbReference>
<dbReference type="RefSeq" id="WP_142306479.1">
    <property type="nucleotide sequence ID" value="NZ_LBGZ01000110.1"/>
</dbReference>
<dbReference type="InterPro" id="IPR004623">
    <property type="entry name" value="KdpA"/>
</dbReference>
<evidence type="ECO:0000256" key="6">
    <source>
        <dbReference type="ARBA" id="ARBA00022989"/>
    </source>
</evidence>
<evidence type="ECO:0000256" key="1">
    <source>
        <dbReference type="ARBA" id="ARBA00022448"/>
    </source>
</evidence>
<name>A0A2A3L6M7_MYCAV</name>
<organism evidence="10 11">
    <name type="scientific">Mycobacterium avium subsp. hominissuis</name>
    <dbReference type="NCBI Taxonomy" id="439334"/>
    <lineage>
        <taxon>Bacteria</taxon>
        <taxon>Bacillati</taxon>
        <taxon>Actinomycetota</taxon>
        <taxon>Actinomycetes</taxon>
        <taxon>Mycobacteriales</taxon>
        <taxon>Mycobacteriaceae</taxon>
        <taxon>Mycobacterium</taxon>
        <taxon>Mycobacterium avium complex (MAC)</taxon>
    </lineage>
</organism>
<evidence type="ECO:0000256" key="9">
    <source>
        <dbReference type="SAM" id="Phobius"/>
    </source>
</evidence>
<evidence type="ECO:0000256" key="4">
    <source>
        <dbReference type="ARBA" id="ARBA00022692"/>
    </source>
</evidence>
<keyword evidence="1" id="KW-0813">Transport</keyword>
<keyword evidence="5" id="KW-0630">Potassium</keyword>
<feature type="transmembrane region" description="Helical" evidence="9">
    <location>
        <begin position="61"/>
        <end position="83"/>
    </location>
</feature>
<dbReference type="Proteomes" id="UP000218842">
    <property type="component" value="Unassembled WGS sequence"/>
</dbReference>
<dbReference type="GO" id="GO:0008556">
    <property type="term" value="F:P-type potassium transmembrane transporter activity"/>
    <property type="evidence" value="ECO:0007669"/>
    <property type="project" value="InterPro"/>
</dbReference>
<protein>
    <submittedName>
        <fullName evidence="10">Potassium-transporting ATPase subunit KdpA</fullName>
    </submittedName>
</protein>
<gene>
    <name evidence="10" type="ORF">XV03_15915</name>
</gene>
<evidence type="ECO:0000256" key="8">
    <source>
        <dbReference type="ARBA" id="ARBA00023136"/>
    </source>
</evidence>
<keyword evidence="8 9" id="KW-0472">Membrane</keyword>
<dbReference type="Pfam" id="PF03814">
    <property type="entry name" value="KdpA"/>
    <property type="match status" value="1"/>
</dbReference>
<dbReference type="PANTHER" id="PTHR30607:SF2">
    <property type="entry name" value="POTASSIUM-TRANSPORTING ATPASE POTASSIUM-BINDING SUBUNIT"/>
    <property type="match status" value="1"/>
</dbReference>
<evidence type="ECO:0000313" key="10">
    <source>
        <dbReference type="EMBL" id="PBJ33013.1"/>
    </source>
</evidence>
<evidence type="ECO:0000256" key="5">
    <source>
        <dbReference type="ARBA" id="ARBA00022958"/>
    </source>
</evidence>
<proteinExistence type="predicted"/>
<sequence length="134" mass="14659">MSSTTAGLIFLAVLVAALVVVHVPLGDYMFRVYTTDRDLAAERTIYRLIGVDARSEQTWGAYARGVLAFSSVSIIFLFVLQLVQGKLPLHLHDPATKMTPSLAWNTAVSFVTNTNWQAYSGETTQGHLVQMAGL</sequence>